<dbReference type="EMBL" id="CP021112">
    <property type="protein sequence ID" value="ARQ00749.1"/>
    <property type="molecule type" value="Genomic_DNA"/>
</dbReference>
<evidence type="ECO:0000256" key="1">
    <source>
        <dbReference type="ARBA" id="ARBA00006987"/>
    </source>
</evidence>
<dbReference type="InterPro" id="IPR005064">
    <property type="entry name" value="BUG"/>
</dbReference>
<gene>
    <name evidence="3" type="ORF">CAK95_17900</name>
</gene>
<sequence>MTMMLFKRAALLACLAMFGAIGAAPAQDFPNKPITIVLPYPPGASTEQVARLVQPILQERLKQPVIVENRPGGNGSIGTMAVARSDPDGHTIVLATNALMTITPHIQQMPFDPVKDFAPITTAVRGILGLAVHPSVPAKSVPEFIAYVKKNPKTVNYGTAGIGSPQHMAGLLLNRATGIELVHVPYKGGGPAMNDLLGGHIQSVVATIVTMLEHEKNGALRILGIGEKQRFSGIPHVQTISETVPGFEATSWLAFYAPAKTPKTVIDTLNRELVFALNNPEVKRKLEEAGLPVVADKPEELGRTTKNDLARWGELTRVMNVRAE</sequence>
<keyword evidence="2" id="KW-0732">Signal</keyword>
<dbReference type="Gene3D" id="3.40.190.150">
    <property type="entry name" value="Bordetella uptake gene, domain 1"/>
    <property type="match status" value="1"/>
</dbReference>
<feature type="signal peptide" evidence="2">
    <location>
        <begin position="1"/>
        <end position="26"/>
    </location>
</feature>
<evidence type="ECO:0000313" key="3">
    <source>
        <dbReference type="EMBL" id="ARQ00749.1"/>
    </source>
</evidence>
<organism evidence="3 4">
    <name type="scientific">Pseudorhodoplanes sinuspersici</name>
    <dbReference type="NCBI Taxonomy" id="1235591"/>
    <lineage>
        <taxon>Bacteria</taxon>
        <taxon>Pseudomonadati</taxon>
        <taxon>Pseudomonadota</taxon>
        <taxon>Alphaproteobacteria</taxon>
        <taxon>Hyphomicrobiales</taxon>
        <taxon>Pseudorhodoplanes</taxon>
    </lineage>
</organism>
<dbReference type="SUPFAM" id="SSF53850">
    <property type="entry name" value="Periplasmic binding protein-like II"/>
    <property type="match status" value="1"/>
</dbReference>
<protein>
    <recommendedName>
        <fullName evidence="5">ABC transporter substrate-binding protein</fullName>
    </recommendedName>
</protein>
<name>A0A1W6ZTL2_9HYPH</name>
<proteinExistence type="inferred from homology"/>
<dbReference type="AlphaFoldDB" id="A0A1W6ZTL2"/>
<dbReference type="Pfam" id="PF03401">
    <property type="entry name" value="TctC"/>
    <property type="match status" value="1"/>
</dbReference>
<keyword evidence="4" id="KW-1185">Reference proteome</keyword>
<dbReference type="STRING" id="1235591.CAK95_17900"/>
<dbReference type="KEGG" id="psin:CAK95_17900"/>
<reference evidence="3 4" key="1">
    <citation type="submission" date="2017-05" db="EMBL/GenBank/DDBJ databases">
        <title>Full genome sequence of Pseudorhodoplanes sinuspersici.</title>
        <authorList>
            <person name="Dastgheib S.M.M."/>
            <person name="Shavandi M."/>
            <person name="Tirandaz H."/>
        </authorList>
    </citation>
    <scope>NUCLEOTIDE SEQUENCE [LARGE SCALE GENOMIC DNA]</scope>
    <source>
        <strain evidence="3 4">RIPI110</strain>
    </source>
</reference>
<dbReference type="Proteomes" id="UP000194137">
    <property type="component" value="Chromosome"/>
</dbReference>
<evidence type="ECO:0000256" key="2">
    <source>
        <dbReference type="SAM" id="SignalP"/>
    </source>
</evidence>
<dbReference type="PIRSF" id="PIRSF017082">
    <property type="entry name" value="YflP"/>
    <property type="match status" value="1"/>
</dbReference>
<dbReference type="CDD" id="cd07012">
    <property type="entry name" value="PBP2_Bug_TTT"/>
    <property type="match status" value="1"/>
</dbReference>
<comment type="similarity">
    <text evidence="1">Belongs to the UPF0065 (bug) family.</text>
</comment>
<evidence type="ECO:0000313" key="4">
    <source>
        <dbReference type="Proteomes" id="UP000194137"/>
    </source>
</evidence>
<dbReference type="Gene3D" id="3.40.190.10">
    <property type="entry name" value="Periplasmic binding protein-like II"/>
    <property type="match status" value="1"/>
</dbReference>
<accession>A0A1W6ZTL2</accession>
<dbReference type="PANTHER" id="PTHR42928">
    <property type="entry name" value="TRICARBOXYLATE-BINDING PROTEIN"/>
    <property type="match status" value="1"/>
</dbReference>
<dbReference type="InterPro" id="IPR042100">
    <property type="entry name" value="Bug_dom1"/>
</dbReference>
<feature type="chain" id="PRO_5013026654" description="ABC transporter substrate-binding protein" evidence="2">
    <location>
        <begin position="27"/>
        <end position="324"/>
    </location>
</feature>
<dbReference type="PANTHER" id="PTHR42928:SF5">
    <property type="entry name" value="BLR1237 PROTEIN"/>
    <property type="match status" value="1"/>
</dbReference>
<evidence type="ECO:0008006" key="5">
    <source>
        <dbReference type="Google" id="ProtNLM"/>
    </source>
</evidence>